<protein>
    <recommendedName>
        <fullName evidence="4">Flagellar protein FliT</fullName>
    </recommendedName>
</protein>
<comment type="caution">
    <text evidence="2">The sequence shown here is derived from an EMBL/GenBank/DDBJ whole genome shotgun (WGS) entry which is preliminary data.</text>
</comment>
<dbReference type="Proteomes" id="UP001338137">
    <property type="component" value="Unassembled WGS sequence"/>
</dbReference>
<reference evidence="2 3" key="1">
    <citation type="submission" date="2023-03" db="EMBL/GenBank/DDBJ databases">
        <title>Bacillus Genome Sequencing.</title>
        <authorList>
            <person name="Dunlap C."/>
        </authorList>
    </citation>
    <scope>NUCLEOTIDE SEQUENCE [LARGE SCALE GENOMIC DNA]</scope>
    <source>
        <strain evidence="2 3">BD-533</strain>
    </source>
</reference>
<accession>A0ABU6G153</accession>
<proteinExistence type="predicted"/>
<dbReference type="EMBL" id="JARLKY010000025">
    <property type="protein sequence ID" value="MEC0227897.1"/>
    <property type="molecule type" value="Genomic_DNA"/>
</dbReference>
<evidence type="ECO:0000313" key="2">
    <source>
        <dbReference type="EMBL" id="MEC0227897.1"/>
    </source>
</evidence>
<evidence type="ECO:0008006" key="4">
    <source>
        <dbReference type="Google" id="ProtNLM"/>
    </source>
</evidence>
<evidence type="ECO:0000256" key="1">
    <source>
        <dbReference type="SAM" id="Coils"/>
    </source>
</evidence>
<name>A0ABU6G153_9BACL</name>
<gene>
    <name evidence="2" type="ORF">P4I72_12245</name>
</gene>
<keyword evidence="1" id="KW-0175">Coiled coil</keyword>
<sequence length="114" mass="13610">MIIEVLLELKRIMHLLMEHDIEDESQVLILSRLQIEQLELCEKLDSYGDIPRNKEIQLLANECKELEQLFNNKLNNFQQEIKNQIEKFNQVDQLRNAYHNSFSQAEGYFVDSKK</sequence>
<organism evidence="2 3">
    <name type="scientific">Paenibacillus alba</name>
    <dbReference type="NCBI Taxonomy" id="1197127"/>
    <lineage>
        <taxon>Bacteria</taxon>
        <taxon>Bacillati</taxon>
        <taxon>Bacillota</taxon>
        <taxon>Bacilli</taxon>
        <taxon>Bacillales</taxon>
        <taxon>Paenibacillaceae</taxon>
        <taxon>Paenibacillus</taxon>
    </lineage>
</organism>
<keyword evidence="3" id="KW-1185">Reference proteome</keyword>
<feature type="coiled-coil region" evidence="1">
    <location>
        <begin position="56"/>
        <end position="94"/>
    </location>
</feature>
<evidence type="ECO:0000313" key="3">
    <source>
        <dbReference type="Proteomes" id="UP001338137"/>
    </source>
</evidence>
<dbReference type="RefSeq" id="WP_326072195.1">
    <property type="nucleotide sequence ID" value="NZ_JARLKY010000025.1"/>
</dbReference>